<evidence type="ECO:0000313" key="2">
    <source>
        <dbReference type="Proteomes" id="UP000562395"/>
    </source>
</evidence>
<reference evidence="1 2" key="1">
    <citation type="submission" date="2020-08" db="EMBL/GenBank/DDBJ databases">
        <title>Genomic Encyclopedia of Type Strains, Phase IV (KMG-IV): sequencing the most valuable type-strain genomes for metagenomic binning, comparative biology and taxonomic classification.</title>
        <authorList>
            <person name="Goeker M."/>
        </authorList>
    </citation>
    <scope>NUCLEOTIDE SEQUENCE [LARGE SCALE GENOMIC DNA]</scope>
    <source>
        <strain evidence="1 2">DSM 14552</strain>
    </source>
</reference>
<dbReference type="Proteomes" id="UP000562395">
    <property type="component" value="Unassembled WGS sequence"/>
</dbReference>
<proteinExistence type="predicted"/>
<gene>
    <name evidence="1" type="ORF">GGQ88_002070</name>
</gene>
<comment type="caution">
    <text evidence="1">The sequence shown here is derived from an EMBL/GenBank/DDBJ whole genome shotgun (WGS) entry which is preliminary data.</text>
</comment>
<dbReference type="RefSeq" id="WP_183613056.1">
    <property type="nucleotide sequence ID" value="NZ_JACICY010000004.1"/>
</dbReference>
<protein>
    <submittedName>
        <fullName evidence="1">Uncharacterized protein</fullName>
    </submittedName>
</protein>
<evidence type="ECO:0000313" key="1">
    <source>
        <dbReference type="EMBL" id="MBB3860801.1"/>
    </source>
</evidence>
<dbReference type="EMBL" id="JACICY010000004">
    <property type="protein sequence ID" value="MBB3860801.1"/>
    <property type="molecule type" value="Genomic_DNA"/>
</dbReference>
<sequence>MPNALERFLSRNTVEQAAEMPVFHTTRAYYAKKILIEGAIKPRRCEVFRGEDLTYLFYGRPSYKMPEDMAIAKYWQLPSVFIFESDVVDYKRIFPFDTGAFKGGLYPQFFGMMPLSEYELNGNQDYPRKIVSAFFATTEKFFKLKPRKLNEFEEEFEVTATDEEIKALYDLIEHNDGKVDDRRFSIELQTENEVLMSSGKCKAIIIPEEYLENTELIEKVESQGIEVMSYPSLPLKQEMYYYAIYNVVYELYKGWGLAR</sequence>
<organism evidence="1 2">
    <name type="scientific">Novosphingobium hassiacum</name>
    <dbReference type="NCBI Taxonomy" id="173676"/>
    <lineage>
        <taxon>Bacteria</taxon>
        <taxon>Pseudomonadati</taxon>
        <taxon>Pseudomonadota</taxon>
        <taxon>Alphaproteobacteria</taxon>
        <taxon>Sphingomonadales</taxon>
        <taxon>Sphingomonadaceae</taxon>
        <taxon>Novosphingobium</taxon>
    </lineage>
</organism>
<keyword evidence="2" id="KW-1185">Reference proteome</keyword>
<name>A0A7W5ZWH6_9SPHN</name>
<accession>A0A7W5ZWH6</accession>
<dbReference type="AlphaFoldDB" id="A0A7W5ZWH6"/>